<dbReference type="SUPFAM" id="SSF50630">
    <property type="entry name" value="Acid proteases"/>
    <property type="match status" value="1"/>
</dbReference>
<dbReference type="InterPro" id="IPR033121">
    <property type="entry name" value="PEPTIDASE_A1"/>
</dbReference>
<accession>A0A4Y9YVE2</accession>
<dbReference type="PANTHER" id="PTHR47966">
    <property type="entry name" value="BETA-SITE APP-CLEAVING ENZYME, ISOFORM A-RELATED"/>
    <property type="match status" value="1"/>
</dbReference>
<protein>
    <recommendedName>
        <fullName evidence="6">Peptidase A1 domain-containing protein</fullName>
    </recommendedName>
</protein>
<feature type="region of interest" description="Disordered" evidence="4">
    <location>
        <begin position="493"/>
        <end position="556"/>
    </location>
</feature>
<dbReference type="PROSITE" id="PS51767">
    <property type="entry name" value="PEPTIDASE_A1"/>
    <property type="match status" value="1"/>
</dbReference>
<dbReference type="PANTHER" id="PTHR47966:SF75">
    <property type="entry name" value="ENDOPEPTIDASE (CTSD), PUTATIVE (AFU_ORTHOLOGUE AFUA_4G07040)-RELATED"/>
    <property type="match status" value="1"/>
</dbReference>
<dbReference type="InterPro" id="IPR001461">
    <property type="entry name" value="Aspartic_peptidase_A1"/>
</dbReference>
<keyword evidence="5" id="KW-0732">Signal</keyword>
<dbReference type="PRINTS" id="PR00792">
    <property type="entry name" value="PEPSIN"/>
</dbReference>
<dbReference type="OrthoDB" id="771136at2759"/>
<evidence type="ECO:0000313" key="7">
    <source>
        <dbReference type="EMBL" id="TFY66536.1"/>
    </source>
</evidence>
<dbReference type="AlphaFoldDB" id="A0A4Y9YVE2"/>
<dbReference type="Pfam" id="PF00026">
    <property type="entry name" value="Asp"/>
    <property type="match status" value="1"/>
</dbReference>
<keyword evidence="2 3" id="KW-0064">Aspartyl protease</keyword>
<name>A0A4Y9YVE2_9AGAM</name>
<comment type="caution">
    <text evidence="7">The sequence shown here is derived from an EMBL/GenBank/DDBJ whole genome shotgun (WGS) entry which is preliminary data.</text>
</comment>
<dbReference type="InterPro" id="IPR001969">
    <property type="entry name" value="Aspartic_peptidase_AS"/>
</dbReference>
<feature type="compositionally biased region" description="Low complexity" evidence="4">
    <location>
        <begin position="529"/>
        <end position="549"/>
    </location>
</feature>
<dbReference type="GO" id="GO:0006508">
    <property type="term" value="P:proteolysis"/>
    <property type="evidence" value="ECO:0007669"/>
    <property type="project" value="UniProtKB-KW"/>
</dbReference>
<dbReference type="EMBL" id="SEOQ01000239">
    <property type="protein sequence ID" value="TFY66536.1"/>
    <property type="molecule type" value="Genomic_DNA"/>
</dbReference>
<dbReference type="InterPro" id="IPR021109">
    <property type="entry name" value="Peptidase_aspartic_dom_sf"/>
</dbReference>
<feature type="domain" description="Peptidase A1" evidence="6">
    <location>
        <begin position="65"/>
        <end position="381"/>
    </location>
</feature>
<evidence type="ECO:0000313" key="8">
    <source>
        <dbReference type="Proteomes" id="UP000298327"/>
    </source>
</evidence>
<evidence type="ECO:0000256" key="3">
    <source>
        <dbReference type="RuleBase" id="RU000454"/>
    </source>
</evidence>
<comment type="similarity">
    <text evidence="1 3">Belongs to the peptidase A1 family.</text>
</comment>
<organism evidence="7 8">
    <name type="scientific">Dentipellis fragilis</name>
    <dbReference type="NCBI Taxonomy" id="205917"/>
    <lineage>
        <taxon>Eukaryota</taxon>
        <taxon>Fungi</taxon>
        <taxon>Dikarya</taxon>
        <taxon>Basidiomycota</taxon>
        <taxon>Agaricomycotina</taxon>
        <taxon>Agaricomycetes</taxon>
        <taxon>Russulales</taxon>
        <taxon>Hericiaceae</taxon>
        <taxon>Dentipellis</taxon>
    </lineage>
</organism>
<evidence type="ECO:0000256" key="2">
    <source>
        <dbReference type="ARBA" id="ARBA00022750"/>
    </source>
</evidence>
<evidence type="ECO:0000256" key="1">
    <source>
        <dbReference type="ARBA" id="ARBA00007447"/>
    </source>
</evidence>
<dbReference type="InterPro" id="IPR034164">
    <property type="entry name" value="Pepsin-like_dom"/>
</dbReference>
<keyword evidence="3" id="KW-0645">Protease</keyword>
<reference evidence="7 8" key="1">
    <citation type="submission" date="2019-02" db="EMBL/GenBank/DDBJ databases">
        <title>Genome sequencing of the rare red list fungi Dentipellis fragilis.</title>
        <authorList>
            <person name="Buettner E."/>
            <person name="Kellner H."/>
        </authorList>
    </citation>
    <scope>NUCLEOTIDE SEQUENCE [LARGE SCALE GENOMIC DNA]</scope>
    <source>
        <strain evidence="7 8">DSM 105465</strain>
    </source>
</reference>
<dbReference type="CDD" id="cd05471">
    <property type="entry name" value="pepsin_like"/>
    <property type="match status" value="1"/>
</dbReference>
<dbReference type="PROSITE" id="PS00141">
    <property type="entry name" value="ASP_PROTEASE"/>
    <property type="match status" value="1"/>
</dbReference>
<evidence type="ECO:0000256" key="4">
    <source>
        <dbReference type="SAM" id="MobiDB-lite"/>
    </source>
</evidence>
<dbReference type="Proteomes" id="UP000298327">
    <property type="component" value="Unassembled WGS sequence"/>
</dbReference>
<gene>
    <name evidence="7" type="ORF">EVG20_g4561</name>
</gene>
<evidence type="ECO:0000256" key="5">
    <source>
        <dbReference type="SAM" id="SignalP"/>
    </source>
</evidence>
<feature type="signal peptide" evidence="5">
    <location>
        <begin position="1"/>
        <end position="22"/>
    </location>
</feature>
<keyword evidence="8" id="KW-1185">Reference proteome</keyword>
<keyword evidence="3" id="KW-0378">Hydrolase</keyword>
<sequence>MLLNLLMVFTVTVVSVSNRAHALPLDTFKLADARSADAKNLTRGAPVAIKLDLSPIISGNQILGYTTAVRIGQNPDDFNVLVDTGSSTFWVINEDAPQRGTHNTIGPGSSPSMRLFTDDRPWSIVYGDGAGVAGLQGVDNVNIGGAVVNGLRFGVVDYLLPLTADDVEDGTMGLGRGAGTRIGQPTVVETLAARNIIPAAITGWAIGRRDSQVLFGGIDQDKFTGELHRVPMQAPRDPTRQSADDGNIRLMISEVAIGSSVVIPSSRIGALDTGSSAIYTTAADAALLIAQIPGSVITEDLGELIPCANTTPLSLKIDGVFYTLDAQDIVGPPVPEWEVPGFCSSNIIGDMAPHQDWLVGIPFFQSLLYSRRCVGQVFPTTDDAEDSNRKTPTLTASTLTFPQDVRLVDGHRRLRLCSMHPSSLPSEPRIYAKLYCPPKTVWGWSYRALRVVLNQQLPPDTHPGPPRSRTEMHHVSVVTAPCHTQQQLSHVATTVCPHHRRPSASIAPRRTRSTSEPRSSSGLATARRASAAKPESKTTKTTKSTNTMARYVSSPA</sequence>
<feature type="chain" id="PRO_5021491527" description="Peptidase A1 domain-containing protein" evidence="5">
    <location>
        <begin position="23"/>
        <end position="556"/>
    </location>
</feature>
<proteinExistence type="inferred from homology"/>
<evidence type="ECO:0000259" key="6">
    <source>
        <dbReference type="PROSITE" id="PS51767"/>
    </source>
</evidence>
<dbReference type="GO" id="GO:0004190">
    <property type="term" value="F:aspartic-type endopeptidase activity"/>
    <property type="evidence" value="ECO:0007669"/>
    <property type="project" value="UniProtKB-KW"/>
</dbReference>
<dbReference type="Gene3D" id="2.40.70.10">
    <property type="entry name" value="Acid Proteases"/>
    <property type="match status" value="2"/>
</dbReference>